<sequence length="123" mass="13868">MILFRTFGDPYQTSKADVPFMSTNKTFPTIYSIFAKCRIWQAQHETQLISHALGIIYGEGGHQRLKAKQSEQIYDTASGRGTNKQQQVIRLSSLKIVRDAFHSQTCPTAADYPPHIFPILAVP</sequence>
<dbReference type="AlphaFoldDB" id="A0A0V1E4Z7"/>
<reference evidence="1 2" key="1">
    <citation type="submission" date="2015-01" db="EMBL/GenBank/DDBJ databases">
        <title>Evolution of Trichinella species and genotypes.</title>
        <authorList>
            <person name="Korhonen P.K."/>
            <person name="Edoardo P."/>
            <person name="Giuseppe L.R."/>
            <person name="Gasser R.B."/>
        </authorList>
    </citation>
    <scope>NUCLEOTIDE SEQUENCE [LARGE SCALE GENOMIC DNA]</scope>
    <source>
        <strain evidence="1">ISS13</strain>
    </source>
</reference>
<evidence type="ECO:0000313" key="1">
    <source>
        <dbReference type="EMBL" id="KRY68933.1"/>
    </source>
</evidence>
<evidence type="ECO:0000313" key="2">
    <source>
        <dbReference type="Proteomes" id="UP000054632"/>
    </source>
</evidence>
<dbReference type="Proteomes" id="UP000054632">
    <property type="component" value="Unassembled WGS sequence"/>
</dbReference>
<protein>
    <submittedName>
        <fullName evidence="1">Uncharacterized protein</fullName>
    </submittedName>
</protein>
<comment type="caution">
    <text evidence="1">The sequence shown here is derived from an EMBL/GenBank/DDBJ whole genome shotgun (WGS) entry which is preliminary data.</text>
</comment>
<dbReference type="EMBL" id="JYDR01000100">
    <property type="protein sequence ID" value="KRY68933.1"/>
    <property type="molecule type" value="Genomic_DNA"/>
</dbReference>
<organism evidence="1 2">
    <name type="scientific">Trichinella pseudospiralis</name>
    <name type="common">Parasitic roundworm</name>
    <dbReference type="NCBI Taxonomy" id="6337"/>
    <lineage>
        <taxon>Eukaryota</taxon>
        <taxon>Metazoa</taxon>
        <taxon>Ecdysozoa</taxon>
        <taxon>Nematoda</taxon>
        <taxon>Enoplea</taxon>
        <taxon>Dorylaimia</taxon>
        <taxon>Trichinellida</taxon>
        <taxon>Trichinellidae</taxon>
        <taxon>Trichinella</taxon>
    </lineage>
</organism>
<name>A0A0V1E4Z7_TRIPS</name>
<proteinExistence type="predicted"/>
<accession>A0A0V1E4Z7</accession>
<gene>
    <name evidence="1" type="ORF">T4A_11064</name>
</gene>